<evidence type="ECO:0000313" key="2">
    <source>
        <dbReference type="EMBL" id="WAQ96649.1"/>
    </source>
</evidence>
<name>A0ABY7DJI9_MYAAR</name>
<dbReference type="EMBL" id="CP111013">
    <property type="protein sequence ID" value="WAQ96651.1"/>
    <property type="molecule type" value="Genomic_DNA"/>
</dbReference>
<gene>
    <name evidence="2" type="ORF">MAR_029339</name>
    <name evidence="3" type="ORF">MAR_029341</name>
</gene>
<dbReference type="EMBL" id="CP111013">
    <property type="protein sequence ID" value="WAQ96649.1"/>
    <property type="molecule type" value="Genomic_DNA"/>
</dbReference>
<evidence type="ECO:0000313" key="3">
    <source>
        <dbReference type="EMBL" id="WAQ96651.1"/>
    </source>
</evidence>
<evidence type="ECO:0000256" key="1">
    <source>
        <dbReference type="SAM" id="Phobius"/>
    </source>
</evidence>
<dbReference type="Proteomes" id="UP001164746">
    <property type="component" value="Chromosome 2"/>
</dbReference>
<keyword evidence="1" id="KW-0472">Membrane</keyword>
<dbReference type="InterPro" id="IPR029160">
    <property type="entry name" value="UQCC4"/>
</dbReference>
<sequence>MSNAYFRAYLPISRQYLANRYVLRKLSVSARCCKEKSAAPTSVDKRKGDSSIDILRDKPFAFMSQMQNNPDKFSYEKTFFNPYSDRWKYEPYVVSVCAVTFLVYFMFLRKSSYLDEELQKPLFETFPSLEKETLKALVQQNQRSGVSTKKYEAKLEVVEQKLDTLKQNNTEKK</sequence>
<accession>A0ABY7DJI9</accession>
<dbReference type="Pfam" id="PF15013">
    <property type="entry name" value="CCSMST1"/>
    <property type="match status" value="1"/>
</dbReference>
<protein>
    <submittedName>
        <fullName evidence="2">Uncharacterized protein</fullName>
    </submittedName>
</protein>
<keyword evidence="4" id="KW-1185">Reference proteome</keyword>
<proteinExistence type="predicted"/>
<keyword evidence="1" id="KW-1133">Transmembrane helix</keyword>
<keyword evidence="1" id="KW-0812">Transmembrane</keyword>
<evidence type="ECO:0000313" key="4">
    <source>
        <dbReference type="Proteomes" id="UP001164746"/>
    </source>
</evidence>
<organism evidence="2 4">
    <name type="scientific">Mya arenaria</name>
    <name type="common">Soft-shell clam</name>
    <dbReference type="NCBI Taxonomy" id="6604"/>
    <lineage>
        <taxon>Eukaryota</taxon>
        <taxon>Metazoa</taxon>
        <taxon>Spiralia</taxon>
        <taxon>Lophotrochozoa</taxon>
        <taxon>Mollusca</taxon>
        <taxon>Bivalvia</taxon>
        <taxon>Autobranchia</taxon>
        <taxon>Heteroconchia</taxon>
        <taxon>Euheterodonta</taxon>
        <taxon>Imparidentia</taxon>
        <taxon>Neoheterodontei</taxon>
        <taxon>Myida</taxon>
        <taxon>Myoidea</taxon>
        <taxon>Myidae</taxon>
        <taxon>Mya</taxon>
    </lineage>
</organism>
<reference evidence="2" key="1">
    <citation type="submission" date="2022-11" db="EMBL/GenBank/DDBJ databases">
        <title>Centuries of genome instability and evolution in soft-shell clam transmissible cancer (bioRxiv).</title>
        <authorList>
            <person name="Hart S.F.M."/>
            <person name="Yonemitsu M.A."/>
            <person name="Giersch R.M."/>
            <person name="Beal B.F."/>
            <person name="Arriagada G."/>
            <person name="Davis B.W."/>
            <person name="Ostrander E.A."/>
            <person name="Goff S.P."/>
            <person name="Metzger M.J."/>
        </authorList>
    </citation>
    <scope>NUCLEOTIDE SEQUENCE</scope>
    <source>
        <strain evidence="2">MELC-2E11</strain>
        <tissue evidence="2">Siphon/mantle</tissue>
    </source>
</reference>
<feature type="transmembrane region" description="Helical" evidence="1">
    <location>
        <begin position="89"/>
        <end position="108"/>
    </location>
</feature>